<dbReference type="Pfam" id="PF02954">
    <property type="entry name" value="HTH_8"/>
    <property type="match status" value="1"/>
</dbReference>
<organism evidence="2 3">
    <name type="scientific">Devosia soli</name>
    <dbReference type="NCBI Taxonomy" id="361041"/>
    <lineage>
        <taxon>Bacteria</taxon>
        <taxon>Pseudomonadati</taxon>
        <taxon>Pseudomonadota</taxon>
        <taxon>Alphaproteobacteria</taxon>
        <taxon>Hyphomicrobiales</taxon>
        <taxon>Devosiaceae</taxon>
        <taxon>Devosia</taxon>
    </lineage>
</organism>
<evidence type="ECO:0000259" key="1">
    <source>
        <dbReference type="Pfam" id="PF02954"/>
    </source>
</evidence>
<name>A0A0F5LHJ9_9HYPH</name>
<dbReference type="InterPro" id="IPR002197">
    <property type="entry name" value="HTH_Fis"/>
</dbReference>
<protein>
    <recommendedName>
        <fullName evidence="1">DNA binding HTH domain-containing protein</fullName>
    </recommendedName>
</protein>
<feature type="domain" description="DNA binding HTH" evidence="1">
    <location>
        <begin position="27"/>
        <end position="64"/>
    </location>
</feature>
<dbReference type="InterPro" id="IPR009057">
    <property type="entry name" value="Homeodomain-like_sf"/>
</dbReference>
<dbReference type="RefSeq" id="WP_046141380.1">
    <property type="nucleotide sequence ID" value="NZ_LAJG01000005.1"/>
</dbReference>
<keyword evidence="3" id="KW-1185">Reference proteome</keyword>
<dbReference type="AlphaFoldDB" id="A0A0F5LHJ9"/>
<dbReference type="OrthoDB" id="9802426at2"/>
<sequence length="74" mass="8212">MTSVIQSQQSHAQRLHAGISSLSLSPSEVQFHYVRAVLAAEGGCVTTAARRMGLHRRTLQRMLDKRGPKARIEK</sequence>
<comment type="caution">
    <text evidence="2">The sequence shown here is derived from an EMBL/GenBank/DDBJ whole genome shotgun (WGS) entry which is preliminary data.</text>
</comment>
<dbReference type="GO" id="GO:0043565">
    <property type="term" value="F:sequence-specific DNA binding"/>
    <property type="evidence" value="ECO:0007669"/>
    <property type="project" value="InterPro"/>
</dbReference>
<dbReference type="Proteomes" id="UP000033514">
    <property type="component" value="Unassembled WGS sequence"/>
</dbReference>
<dbReference type="STRING" id="361041.VW35_02365"/>
<dbReference type="PATRIC" id="fig|361041.3.peg.3857"/>
<dbReference type="SUPFAM" id="SSF46689">
    <property type="entry name" value="Homeodomain-like"/>
    <property type="match status" value="1"/>
</dbReference>
<dbReference type="Gene3D" id="1.10.10.60">
    <property type="entry name" value="Homeodomain-like"/>
    <property type="match status" value="1"/>
</dbReference>
<gene>
    <name evidence="2" type="ORF">VW35_02365</name>
</gene>
<dbReference type="EMBL" id="LAJG01000005">
    <property type="protein sequence ID" value="KKB81032.1"/>
    <property type="molecule type" value="Genomic_DNA"/>
</dbReference>
<evidence type="ECO:0000313" key="2">
    <source>
        <dbReference type="EMBL" id="KKB81032.1"/>
    </source>
</evidence>
<accession>A0A0F5LHJ9</accession>
<reference evidence="2 3" key="1">
    <citation type="submission" date="2015-03" db="EMBL/GenBank/DDBJ databases">
        <authorList>
            <person name="Hassan Y.I."/>
            <person name="Lepp D."/>
            <person name="Zhou T."/>
        </authorList>
    </citation>
    <scope>NUCLEOTIDE SEQUENCE [LARGE SCALE GENOMIC DNA]</scope>
    <source>
        <strain evidence="2 3">GH2-10</strain>
    </source>
</reference>
<evidence type="ECO:0000313" key="3">
    <source>
        <dbReference type="Proteomes" id="UP000033514"/>
    </source>
</evidence>
<proteinExistence type="predicted"/>